<keyword evidence="3" id="KW-1185">Reference proteome</keyword>
<organism evidence="2 3">
    <name type="scientific">Planotetraspora silvatica</name>
    <dbReference type="NCBI Taxonomy" id="234614"/>
    <lineage>
        <taxon>Bacteria</taxon>
        <taxon>Bacillati</taxon>
        <taxon>Actinomycetota</taxon>
        <taxon>Actinomycetes</taxon>
        <taxon>Streptosporangiales</taxon>
        <taxon>Streptosporangiaceae</taxon>
        <taxon>Planotetraspora</taxon>
    </lineage>
</organism>
<dbReference type="RefSeq" id="WP_203972745.1">
    <property type="nucleotide sequence ID" value="NZ_BAAAKY010000022.1"/>
</dbReference>
<feature type="compositionally biased region" description="Polar residues" evidence="1">
    <location>
        <begin position="228"/>
        <end position="241"/>
    </location>
</feature>
<feature type="region of interest" description="Disordered" evidence="1">
    <location>
        <begin position="221"/>
        <end position="245"/>
    </location>
</feature>
<gene>
    <name evidence="2" type="ORF">Psi02_15350</name>
</gene>
<reference evidence="2" key="1">
    <citation type="submission" date="2021-01" db="EMBL/GenBank/DDBJ databases">
        <title>Whole genome shotgun sequence of Planotetraspora silvatica NBRC 100141.</title>
        <authorList>
            <person name="Komaki H."/>
            <person name="Tamura T."/>
        </authorList>
    </citation>
    <scope>NUCLEOTIDE SEQUENCE</scope>
    <source>
        <strain evidence="2">NBRC 100141</strain>
    </source>
</reference>
<evidence type="ECO:0000256" key="1">
    <source>
        <dbReference type="SAM" id="MobiDB-lite"/>
    </source>
</evidence>
<dbReference type="EMBL" id="BOOQ01000008">
    <property type="protein sequence ID" value="GII45111.1"/>
    <property type="molecule type" value="Genomic_DNA"/>
</dbReference>
<feature type="region of interest" description="Disordered" evidence="1">
    <location>
        <begin position="176"/>
        <end position="196"/>
    </location>
</feature>
<accession>A0A8J3XME2</accession>
<dbReference type="Proteomes" id="UP000644610">
    <property type="component" value="Unassembled WGS sequence"/>
</dbReference>
<protein>
    <submittedName>
        <fullName evidence="2">Uncharacterized protein</fullName>
    </submittedName>
</protein>
<name>A0A8J3XME2_9ACTN</name>
<evidence type="ECO:0000313" key="3">
    <source>
        <dbReference type="Proteomes" id="UP000644610"/>
    </source>
</evidence>
<sequence>MIANVHPSSSELLAAQHDPDCVTAAPTLEHLEECLACRVRLARIRRASGPDPASANSLQRIIEASTPLPEALAAIALEGKVGEPQPNEIWRIGRSEALLVWVRRVFEDGIADVIPLVLDVELADQESVVLSADATPLATETAAMVSLRTHVHTGAFLNRVAILDIGEDVTEVMTAMRESRRPSKVRVGPPIDDDDDQRLEYRQALRDLLAELAPSAWLDTQDGIGADTKQSTSEPTANSSPDGLDQIKADLGERLRGAQICDLHPHRVTVDEQVQATSLLKVVYLDTAVLVAALSGGSLTAFPEIRVVAAACQQLTLIEKDADAVAMAIPHDDWPTLLFTTAHMRSALVLPGGAQTGPTVTLEGLGLVDTLCKHLEGAMPAWEVTERASGRIARAGLHQIAARHASMSIAQITAEAKRAHQIAKRTAWGSLPDKLDERVARFVVAVANQEAIDDALAELALETRND</sequence>
<comment type="caution">
    <text evidence="2">The sequence shown here is derived from an EMBL/GenBank/DDBJ whole genome shotgun (WGS) entry which is preliminary data.</text>
</comment>
<dbReference type="AlphaFoldDB" id="A0A8J3XME2"/>
<evidence type="ECO:0000313" key="2">
    <source>
        <dbReference type="EMBL" id="GII45111.1"/>
    </source>
</evidence>
<proteinExistence type="predicted"/>